<evidence type="ECO:0000256" key="1">
    <source>
        <dbReference type="SAM" id="MobiDB-lite"/>
    </source>
</evidence>
<accession>A0A699YL29</accession>
<proteinExistence type="predicted"/>
<comment type="caution">
    <text evidence="2">The sequence shown here is derived from an EMBL/GenBank/DDBJ whole genome shotgun (WGS) entry which is preliminary data.</text>
</comment>
<feature type="region of interest" description="Disordered" evidence="1">
    <location>
        <begin position="1"/>
        <end position="44"/>
    </location>
</feature>
<protein>
    <submittedName>
        <fullName evidence="2">USP domain-containing protein</fullName>
    </submittedName>
</protein>
<dbReference type="EMBL" id="BLLF01000348">
    <property type="protein sequence ID" value="GFH10793.1"/>
    <property type="molecule type" value="Genomic_DNA"/>
</dbReference>
<organism evidence="2 3">
    <name type="scientific">Haematococcus lacustris</name>
    <name type="common">Green alga</name>
    <name type="synonym">Haematococcus pluvialis</name>
    <dbReference type="NCBI Taxonomy" id="44745"/>
    <lineage>
        <taxon>Eukaryota</taxon>
        <taxon>Viridiplantae</taxon>
        <taxon>Chlorophyta</taxon>
        <taxon>core chlorophytes</taxon>
        <taxon>Chlorophyceae</taxon>
        <taxon>CS clade</taxon>
        <taxon>Chlamydomonadales</taxon>
        <taxon>Haematococcaceae</taxon>
        <taxon>Haematococcus</taxon>
    </lineage>
</organism>
<dbReference type="AlphaFoldDB" id="A0A699YL29"/>
<dbReference type="Proteomes" id="UP000485058">
    <property type="component" value="Unassembled WGS sequence"/>
</dbReference>
<reference evidence="2 3" key="1">
    <citation type="submission" date="2020-02" db="EMBL/GenBank/DDBJ databases">
        <title>Draft genome sequence of Haematococcus lacustris strain NIES-144.</title>
        <authorList>
            <person name="Morimoto D."/>
            <person name="Nakagawa S."/>
            <person name="Yoshida T."/>
            <person name="Sawayama S."/>
        </authorList>
    </citation>
    <scope>NUCLEOTIDE SEQUENCE [LARGE SCALE GENOMIC DNA]</scope>
    <source>
        <strain evidence="2 3">NIES-144</strain>
    </source>
</reference>
<keyword evidence="3" id="KW-1185">Reference proteome</keyword>
<feature type="compositionally biased region" description="Basic residues" evidence="1">
    <location>
        <begin position="1"/>
        <end position="12"/>
    </location>
</feature>
<sequence length="189" mass="21449">MVNKKGKGRKTGKGPQKSAKKPAADGQKDLLQTPQDRADAVRPLWESLSQDDRVSVLSVPVTTLKQKAQHLVEAARQQAEADSELDFIGLPPETTLEDVLDEGINRLRERSSWKLWTWPLDQSEFTDSEAFRQHIADKAIKEELHKFLPRDDPKAPERPAEEAFRKRMTDLLARIQQLTQRSFDEVAAA</sequence>
<evidence type="ECO:0000313" key="3">
    <source>
        <dbReference type="Proteomes" id="UP000485058"/>
    </source>
</evidence>
<name>A0A699YL29_HAELA</name>
<evidence type="ECO:0000313" key="2">
    <source>
        <dbReference type="EMBL" id="GFH10793.1"/>
    </source>
</evidence>
<gene>
    <name evidence="2" type="ORF">HaLaN_06174</name>
</gene>
<feature type="non-terminal residue" evidence="2">
    <location>
        <position position="1"/>
    </location>
</feature>